<dbReference type="KEGG" id="hcm:HCD_04155"/>
<reference evidence="2 3" key="1">
    <citation type="journal article" date="2013" name="PLoS ONE">
        <title>Sequence Divergence and Conservation in Genomes ofHelicobacter cetorum Strains from a Dolphin and a Whale.</title>
        <authorList>
            <person name="Kersulyte D."/>
            <person name="Rossi M."/>
            <person name="Berg D.E."/>
        </authorList>
    </citation>
    <scope>NUCLEOTIDE SEQUENCE [LARGE SCALE GENOMIC DNA]</scope>
    <source>
        <strain evidence="2 3">MIT 99-5656</strain>
    </source>
</reference>
<dbReference type="PANTHER" id="PTHR30399:SF1">
    <property type="entry name" value="UTP PYROPHOSPHATASE"/>
    <property type="match status" value="1"/>
</dbReference>
<dbReference type="eggNOG" id="COG1451">
    <property type="taxonomic scope" value="Bacteria"/>
</dbReference>
<dbReference type="STRING" id="1163745.HCD_04155"/>
<sequence length="235" mass="28196">MNTHRLIVGNIDIIVERKDIKHLHLSVRPPNGLVHVSCPLKLSLESIKLSLITRLSWIKEQQQNFLNQNRQSKREMLEKESHYLFGKRYLLTIKNTTQKHFVLQTPKHLILHVNKNTSPKNRQKVLENYYRQALREKIQTYINKYEKILDESIQSFKIQKMKRIWGSCNISKRTLLFNLELAKTSNECIEYVVVHELLHLKVRHHNEYFRDLLSSYLPNWQRAKEKLKETYLECP</sequence>
<gene>
    <name evidence="2" type="ordered locus">HCD_04155</name>
</gene>
<feature type="domain" description="YgjP-like metallopeptidase" evidence="1">
    <location>
        <begin position="24"/>
        <end position="229"/>
    </location>
</feature>
<dbReference type="RefSeq" id="WP_014659352.1">
    <property type="nucleotide sequence ID" value="NC_017735.1"/>
</dbReference>
<dbReference type="HOGENOM" id="CLU_065947_1_0_7"/>
<dbReference type="CDD" id="cd07344">
    <property type="entry name" value="M48_yhfN_like"/>
    <property type="match status" value="1"/>
</dbReference>
<dbReference type="InterPro" id="IPR002725">
    <property type="entry name" value="YgjP-like_metallopeptidase"/>
</dbReference>
<name>I0ESC6_HELCM</name>
<evidence type="ECO:0000313" key="3">
    <source>
        <dbReference type="Proteomes" id="UP000005013"/>
    </source>
</evidence>
<dbReference type="Gene3D" id="3.30.2010.10">
    <property type="entry name" value="Metalloproteases ('zincins'), catalytic domain"/>
    <property type="match status" value="1"/>
</dbReference>
<dbReference type="PANTHER" id="PTHR30399">
    <property type="entry name" value="UNCHARACTERIZED PROTEIN YGJP"/>
    <property type="match status" value="1"/>
</dbReference>
<dbReference type="AlphaFoldDB" id="I0ESC6"/>
<protein>
    <recommendedName>
        <fullName evidence="1">YgjP-like metallopeptidase domain-containing protein</fullName>
    </recommendedName>
</protein>
<dbReference type="Pfam" id="PF01863">
    <property type="entry name" value="YgjP-like"/>
    <property type="match status" value="1"/>
</dbReference>
<evidence type="ECO:0000313" key="2">
    <source>
        <dbReference type="EMBL" id="AFI05845.1"/>
    </source>
</evidence>
<dbReference type="PATRIC" id="fig|1163745.3.peg.875"/>
<dbReference type="OrthoDB" id="5321643at2"/>
<proteinExistence type="predicted"/>
<evidence type="ECO:0000259" key="1">
    <source>
        <dbReference type="Pfam" id="PF01863"/>
    </source>
</evidence>
<keyword evidence="3" id="KW-1185">Reference proteome</keyword>
<dbReference type="InterPro" id="IPR053136">
    <property type="entry name" value="UTP_pyrophosphatase-like"/>
</dbReference>
<dbReference type="Proteomes" id="UP000005013">
    <property type="component" value="Chromosome"/>
</dbReference>
<organism evidence="2 3">
    <name type="scientific">Helicobacter cetorum (strain ATCC BAA-540 / CCUG 52418 / MIT 99-5656)</name>
    <dbReference type="NCBI Taxonomy" id="1163745"/>
    <lineage>
        <taxon>Bacteria</taxon>
        <taxon>Pseudomonadati</taxon>
        <taxon>Campylobacterota</taxon>
        <taxon>Epsilonproteobacteria</taxon>
        <taxon>Campylobacterales</taxon>
        <taxon>Helicobacteraceae</taxon>
        <taxon>Helicobacter</taxon>
    </lineage>
</organism>
<accession>I0ESC6</accession>
<dbReference type="EMBL" id="CP003481">
    <property type="protein sequence ID" value="AFI05845.1"/>
    <property type="molecule type" value="Genomic_DNA"/>
</dbReference>